<evidence type="ECO:0000259" key="3">
    <source>
        <dbReference type="Pfam" id="PF25973"/>
    </source>
</evidence>
<dbReference type="NCBIfam" id="TIGR01730">
    <property type="entry name" value="RND_mfp"/>
    <property type="match status" value="1"/>
</dbReference>
<comment type="caution">
    <text evidence="6">The sequence shown here is derived from an EMBL/GenBank/DDBJ whole genome shotgun (WGS) entry which is preliminary data.</text>
</comment>
<keyword evidence="2" id="KW-0175">Coiled coil</keyword>
<dbReference type="Gene3D" id="2.40.420.20">
    <property type="match status" value="1"/>
</dbReference>
<dbReference type="Pfam" id="PF25989">
    <property type="entry name" value="YknX_C"/>
    <property type="match status" value="1"/>
</dbReference>
<dbReference type="Pfam" id="PF25973">
    <property type="entry name" value="BSH_CzcB"/>
    <property type="match status" value="1"/>
</dbReference>
<dbReference type="PANTHER" id="PTHR30469">
    <property type="entry name" value="MULTIDRUG RESISTANCE PROTEIN MDTA"/>
    <property type="match status" value="1"/>
</dbReference>
<dbReference type="Proteomes" id="UP001204376">
    <property type="component" value="Unassembled WGS sequence"/>
</dbReference>
<evidence type="ECO:0000313" key="6">
    <source>
        <dbReference type="EMBL" id="MCQ6957205.1"/>
    </source>
</evidence>
<feature type="domain" description="YknX-like C-terminal permuted SH3-like" evidence="4">
    <location>
        <begin position="283"/>
        <end position="349"/>
    </location>
</feature>
<evidence type="ECO:0000313" key="7">
    <source>
        <dbReference type="Proteomes" id="UP001204376"/>
    </source>
</evidence>
<evidence type="ECO:0000256" key="1">
    <source>
        <dbReference type="ARBA" id="ARBA00009477"/>
    </source>
</evidence>
<name>A0ABT1SXX4_9SPHI</name>
<reference evidence="6 7" key="1">
    <citation type="submission" date="2022-07" db="EMBL/GenBank/DDBJ databases">
        <title>Mucilaginibacter sp. JC4.</title>
        <authorList>
            <person name="Le V."/>
            <person name="Ko S.-R."/>
            <person name="Ahn C.-Y."/>
            <person name="Oh H.-M."/>
        </authorList>
    </citation>
    <scope>NUCLEOTIDE SEQUENCE [LARGE SCALE GENOMIC DNA]</scope>
    <source>
        <strain evidence="6 7">JC4</strain>
    </source>
</reference>
<dbReference type="Pfam" id="PF25990">
    <property type="entry name" value="Beta-barrel_YknX"/>
    <property type="match status" value="1"/>
</dbReference>
<comment type="similarity">
    <text evidence="1">Belongs to the membrane fusion protein (MFP) (TC 8.A.1) family.</text>
</comment>
<dbReference type="SUPFAM" id="SSF111369">
    <property type="entry name" value="HlyD-like secretion proteins"/>
    <property type="match status" value="1"/>
</dbReference>
<dbReference type="PANTHER" id="PTHR30469:SF15">
    <property type="entry name" value="HLYD FAMILY OF SECRETION PROTEINS"/>
    <property type="match status" value="1"/>
</dbReference>
<dbReference type="InterPro" id="IPR058636">
    <property type="entry name" value="Beta-barrel_YknX"/>
</dbReference>
<evidence type="ECO:0000259" key="5">
    <source>
        <dbReference type="Pfam" id="PF25990"/>
    </source>
</evidence>
<dbReference type="InterPro" id="IPR058647">
    <property type="entry name" value="BSH_CzcB-like"/>
</dbReference>
<proteinExistence type="inferred from homology"/>
<keyword evidence="7" id="KW-1185">Reference proteome</keyword>
<feature type="coiled-coil region" evidence="2">
    <location>
        <begin position="103"/>
        <end position="130"/>
    </location>
</feature>
<dbReference type="Gene3D" id="2.40.50.100">
    <property type="match status" value="1"/>
</dbReference>
<dbReference type="Gene3D" id="2.40.30.170">
    <property type="match status" value="1"/>
</dbReference>
<dbReference type="InterPro" id="IPR058637">
    <property type="entry name" value="YknX-like_C"/>
</dbReference>
<dbReference type="InterPro" id="IPR006143">
    <property type="entry name" value="RND_pump_MFP"/>
</dbReference>
<dbReference type="RefSeq" id="WP_256537413.1">
    <property type="nucleotide sequence ID" value="NZ_JANHOH010000001.1"/>
</dbReference>
<feature type="domain" description="CzcB-like barrel-sandwich hybrid" evidence="3">
    <location>
        <begin position="70"/>
        <end position="196"/>
    </location>
</feature>
<sequence>MKTRTIIIIVLIVIATPIVARLASNKKQLDEKNKPAKTVTLKIPVKVAVAKNQLMVSQVIKTGSVAPFKEAKVLARLSGTLLNANYALGDHVSEGQVLAVTDTRIQQLELQKAESNAAKLRNDLDTYMELQRGSAATPEQVNNIRLDYSNAVNQAGQARKNLADAYIRAPTSGIISARQAEKGVFVNAGSEIATIVNLSKAKVQVNLTEMEVYQVGQGQKVKITTDVYPGMEFHGKVTFVSPQADQAHNYVVEIQFGNSQNTILRSGTFVYADFSKNASQELLVIPREALAESVRNAIVYVVEQGVARQRKITTGPEAGGMVAVRDGLKAGDQVIISGQIDLRDGSRVIISK</sequence>
<feature type="domain" description="YknX-like beta-barrel" evidence="5">
    <location>
        <begin position="202"/>
        <end position="267"/>
    </location>
</feature>
<accession>A0ABT1SXX4</accession>
<protein>
    <submittedName>
        <fullName evidence="6">Efflux RND transporter periplasmic adaptor subunit</fullName>
    </submittedName>
</protein>
<evidence type="ECO:0000256" key="2">
    <source>
        <dbReference type="SAM" id="Coils"/>
    </source>
</evidence>
<dbReference type="EMBL" id="JANHOH010000001">
    <property type="protein sequence ID" value="MCQ6957205.1"/>
    <property type="molecule type" value="Genomic_DNA"/>
</dbReference>
<organism evidence="6 7">
    <name type="scientific">Mucilaginibacter aquariorum</name>
    <dbReference type="NCBI Taxonomy" id="2967225"/>
    <lineage>
        <taxon>Bacteria</taxon>
        <taxon>Pseudomonadati</taxon>
        <taxon>Bacteroidota</taxon>
        <taxon>Sphingobacteriia</taxon>
        <taxon>Sphingobacteriales</taxon>
        <taxon>Sphingobacteriaceae</taxon>
        <taxon>Mucilaginibacter</taxon>
    </lineage>
</organism>
<gene>
    <name evidence="6" type="ORF">NPE20_04530</name>
</gene>
<evidence type="ECO:0000259" key="4">
    <source>
        <dbReference type="Pfam" id="PF25989"/>
    </source>
</evidence>